<feature type="transmembrane region" description="Helical" evidence="5">
    <location>
        <begin position="86"/>
        <end position="117"/>
    </location>
</feature>
<gene>
    <name evidence="6" type="ORF">RY831_04320</name>
</gene>
<dbReference type="Gene3D" id="1.20.120.1630">
    <property type="match status" value="1"/>
</dbReference>
<sequence length="150" mass="17081">MGKRGEIWVLMQALLLVSFIALPSDAVPWSYSKEFGIAGWICVAFGLLLLSWSALNLGRSLTPFPRPTENGELITSGAYRIVRHSIYLGVLLTCLGFALATASSARLGLTLVLFVFFDMKARREEFWLKERYPDYGLYQQRVKRLIPWLY</sequence>
<evidence type="ECO:0000256" key="2">
    <source>
        <dbReference type="ARBA" id="ARBA00022692"/>
    </source>
</evidence>
<evidence type="ECO:0000313" key="7">
    <source>
        <dbReference type="Proteomes" id="UP001352263"/>
    </source>
</evidence>
<dbReference type="PANTHER" id="PTHR12714:SF24">
    <property type="entry name" value="SLR1182 PROTEIN"/>
    <property type="match status" value="1"/>
</dbReference>
<name>A0ABU6J405_9BURK</name>
<evidence type="ECO:0000256" key="1">
    <source>
        <dbReference type="ARBA" id="ARBA00004127"/>
    </source>
</evidence>
<evidence type="ECO:0000256" key="3">
    <source>
        <dbReference type="ARBA" id="ARBA00022989"/>
    </source>
</evidence>
<proteinExistence type="predicted"/>
<dbReference type="GO" id="GO:0032259">
    <property type="term" value="P:methylation"/>
    <property type="evidence" value="ECO:0007669"/>
    <property type="project" value="UniProtKB-KW"/>
</dbReference>
<comment type="caution">
    <text evidence="6">The sequence shown here is derived from an EMBL/GenBank/DDBJ whole genome shotgun (WGS) entry which is preliminary data.</text>
</comment>
<dbReference type="EC" id="2.1.1.100" evidence="6"/>
<dbReference type="GO" id="GO:0004671">
    <property type="term" value="F:protein C-terminal S-isoprenylcysteine carboxyl O-methyltransferase activity"/>
    <property type="evidence" value="ECO:0007669"/>
    <property type="project" value="UniProtKB-EC"/>
</dbReference>
<organism evidence="6 7">
    <name type="scientific">Noviherbaspirillum album</name>
    <dbReference type="NCBI Taxonomy" id="3080276"/>
    <lineage>
        <taxon>Bacteria</taxon>
        <taxon>Pseudomonadati</taxon>
        <taxon>Pseudomonadota</taxon>
        <taxon>Betaproteobacteria</taxon>
        <taxon>Burkholderiales</taxon>
        <taxon>Oxalobacteraceae</taxon>
        <taxon>Noviherbaspirillum</taxon>
    </lineage>
</organism>
<keyword evidence="7" id="KW-1185">Reference proteome</keyword>
<keyword evidence="3 5" id="KW-1133">Transmembrane helix</keyword>
<dbReference type="Pfam" id="PF04191">
    <property type="entry name" value="PEMT"/>
    <property type="match status" value="1"/>
</dbReference>
<evidence type="ECO:0000313" key="6">
    <source>
        <dbReference type="EMBL" id="MEC4718357.1"/>
    </source>
</evidence>
<protein>
    <submittedName>
        <fullName evidence="6">Isoprenylcysteine carboxylmethyltransferase family protein</fullName>
        <ecNumber evidence="6">2.1.1.100</ecNumber>
        <ecNumber evidence="6">2.1.1.334</ecNumber>
    </submittedName>
</protein>
<dbReference type="RefSeq" id="WP_194724067.1">
    <property type="nucleotide sequence ID" value="NZ_JAWIIV010000002.1"/>
</dbReference>
<accession>A0ABU6J405</accession>
<evidence type="ECO:0000256" key="4">
    <source>
        <dbReference type="ARBA" id="ARBA00023136"/>
    </source>
</evidence>
<reference evidence="6 7" key="1">
    <citation type="submission" date="2023-10" db="EMBL/GenBank/DDBJ databases">
        <title>Noviherbaspirillum sp. CPCC 100848 genome assembly.</title>
        <authorList>
            <person name="Li X.Y."/>
            <person name="Fang X.M."/>
        </authorList>
    </citation>
    <scope>NUCLEOTIDE SEQUENCE [LARGE SCALE GENOMIC DNA]</scope>
    <source>
        <strain evidence="6 7">CPCC 100848</strain>
    </source>
</reference>
<feature type="transmembrane region" description="Helical" evidence="5">
    <location>
        <begin position="36"/>
        <end position="57"/>
    </location>
</feature>
<dbReference type="EC" id="2.1.1.334" evidence="6"/>
<keyword evidence="4 5" id="KW-0472">Membrane</keyword>
<dbReference type="InterPro" id="IPR007318">
    <property type="entry name" value="Phopholipid_MeTrfase"/>
</dbReference>
<dbReference type="EMBL" id="JAWIIV010000002">
    <property type="protein sequence ID" value="MEC4718357.1"/>
    <property type="molecule type" value="Genomic_DNA"/>
</dbReference>
<keyword evidence="6" id="KW-0808">Transferase</keyword>
<keyword evidence="6" id="KW-0489">Methyltransferase</keyword>
<keyword evidence="2 5" id="KW-0812">Transmembrane</keyword>
<evidence type="ECO:0000256" key="5">
    <source>
        <dbReference type="SAM" id="Phobius"/>
    </source>
</evidence>
<comment type="subcellular location">
    <subcellularLocation>
        <location evidence="1">Endomembrane system</location>
        <topology evidence="1">Multi-pass membrane protein</topology>
    </subcellularLocation>
</comment>
<dbReference type="PANTHER" id="PTHR12714">
    <property type="entry name" value="PROTEIN-S ISOPRENYLCYSTEINE O-METHYLTRANSFERASE"/>
    <property type="match status" value="1"/>
</dbReference>
<dbReference type="Proteomes" id="UP001352263">
    <property type="component" value="Unassembled WGS sequence"/>
</dbReference>